<dbReference type="PANTHER" id="PTHR35530">
    <property type="entry name" value="TAUTOMERASE-RELATED"/>
    <property type="match status" value="1"/>
</dbReference>
<dbReference type="InterPro" id="IPR004370">
    <property type="entry name" value="4-OT-like_dom"/>
</dbReference>
<dbReference type="GO" id="GO:0016853">
    <property type="term" value="F:isomerase activity"/>
    <property type="evidence" value="ECO:0007669"/>
    <property type="project" value="UniProtKB-KW"/>
</dbReference>
<protein>
    <submittedName>
        <fullName evidence="5">4-oxalocrotonate tautomerase family protein</fullName>
    </submittedName>
</protein>
<feature type="domain" description="4-oxalocrotonate tautomerase-like" evidence="4">
    <location>
        <begin position="2"/>
        <end position="61"/>
    </location>
</feature>
<evidence type="ECO:0000256" key="1">
    <source>
        <dbReference type="ARBA" id="ARBA00006723"/>
    </source>
</evidence>
<name>A0A418YTZ8_9SPHN</name>
<proteinExistence type="inferred from homology"/>
<comment type="caution">
    <text evidence="5">The sequence shown here is derived from an EMBL/GenBank/DDBJ whole genome shotgun (WGS) entry which is preliminary data.</text>
</comment>
<organism evidence="5 6">
    <name type="scientific">Sphingobium terrigena</name>
    <dbReference type="NCBI Taxonomy" id="2304063"/>
    <lineage>
        <taxon>Bacteria</taxon>
        <taxon>Pseudomonadati</taxon>
        <taxon>Pseudomonadota</taxon>
        <taxon>Alphaproteobacteria</taxon>
        <taxon>Sphingomonadales</taxon>
        <taxon>Sphingomonadaceae</taxon>
        <taxon>Sphingobium</taxon>
    </lineage>
</organism>
<feature type="compositionally biased region" description="Basic and acidic residues" evidence="3">
    <location>
        <begin position="72"/>
        <end position="84"/>
    </location>
</feature>
<gene>
    <name evidence="5" type="ORF">D0Z70_08870</name>
</gene>
<evidence type="ECO:0000256" key="2">
    <source>
        <dbReference type="ARBA" id="ARBA00023235"/>
    </source>
</evidence>
<dbReference type="Pfam" id="PF01361">
    <property type="entry name" value="Tautomerase"/>
    <property type="match status" value="1"/>
</dbReference>
<sequence>MPFVDIRLAGAVTREQKAALVADITQSLVERLGKPAAAVQINITELSLENYAAGGQLLADRAPAPSVRPNSSHREDAIAADTPR</sequence>
<dbReference type="OrthoDB" id="3395834at2"/>
<dbReference type="Gene3D" id="3.30.429.10">
    <property type="entry name" value="Macrophage Migration Inhibitory Factor"/>
    <property type="match status" value="1"/>
</dbReference>
<evidence type="ECO:0000313" key="6">
    <source>
        <dbReference type="Proteomes" id="UP000283469"/>
    </source>
</evidence>
<evidence type="ECO:0000256" key="3">
    <source>
        <dbReference type="SAM" id="MobiDB-lite"/>
    </source>
</evidence>
<accession>A0A418YTZ8</accession>
<dbReference type="PANTHER" id="PTHR35530:SF1">
    <property type="entry name" value="2-HYDROXYMUCONATE TAUTOMERASE"/>
    <property type="match status" value="1"/>
</dbReference>
<keyword evidence="2" id="KW-0413">Isomerase</keyword>
<feature type="region of interest" description="Disordered" evidence="3">
    <location>
        <begin position="61"/>
        <end position="84"/>
    </location>
</feature>
<evidence type="ECO:0000313" key="5">
    <source>
        <dbReference type="EMBL" id="RJG55503.1"/>
    </source>
</evidence>
<dbReference type="RefSeq" id="WP_119745470.1">
    <property type="nucleotide sequence ID" value="NZ_QVRA01000006.1"/>
</dbReference>
<comment type="similarity">
    <text evidence="1">Belongs to the 4-oxalocrotonate tautomerase family.</text>
</comment>
<dbReference type="Proteomes" id="UP000283469">
    <property type="component" value="Unassembled WGS sequence"/>
</dbReference>
<dbReference type="EMBL" id="QVRA01000006">
    <property type="protein sequence ID" value="RJG55503.1"/>
    <property type="molecule type" value="Genomic_DNA"/>
</dbReference>
<reference evidence="5 6" key="1">
    <citation type="submission" date="2018-08" db="EMBL/GenBank/DDBJ databases">
        <title>Sphingobium sp. EO9.</title>
        <authorList>
            <person name="Park Y."/>
            <person name="Kim K.H."/>
            <person name="Jeon C.O."/>
        </authorList>
    </citation>
    <scope>NUCLEOTIDE SEQUENCE [LARGE SCALE GENOMIC DNA]</scope>
    <source>
        <strain evidence="5 6">EO9</strain>
    </source>
</reference>
<evidence type="ECO:0000259" key="4">
    <source>
        <dbReference type="Pfam" id="PF01361"/>
    </source>
</evidence>
<dbReference type="InterPro" id="IPR014347">
    <property type="entry name" value="Tautomerase/MIF_sf"/>
</dbReference>
<keyword evidence="6" id="KW-1185">Reference proteome</keyword>
<dbReference type="SUPFAM" id="SSF55331">
    <property type="entry name" value="Tautomerase/MIF"/>
    <property type="match status" value="1"/>
</dbReference>
<dbReference type="AlphaFoldDB" id="A0A418YTZ8"/>